<organism evidence="5 6">
    <name type="scientific">Moelleriella libera RCEF 2490</name>
    <dbReference type="NCBI Taxonomy" id="1081109"/>
    <lineage>
        <taxon>Eukaryota</taxon>
        <taxon>Fungi</taxon>
        <taxon>Dikarya</taxon>
        <taxon>Ascomycota</taxon>
        <taxon>Pezizomycotina</taxon>
        <taxon>Sordariomycetes</taxon>
        <taxon>Hypocreomycetidae</taxon>
        <taxon>Hypocreales</taxon>
        <taxon>Clavicipitaceae</taxon>
        <taxon>Moelleriella</taxon>
    </lineage>
</organism>
<proteinExistence type="inferred from homology"/>
<dbReference type="InterPro" id="IPR050300">
    <property type="entry name" value="GDXG_lipolytic_enzyme"/>
</dbReference>
<dbReference type="PANTHER" id="PTHR48081">
    <property type="entry name" value="AB HYDROLASE SUPERFAMILY PROTEIN C4A8.06C"/>
    <property type="match status" value="1"/>
</dbReference>
<comment type="caution">
    <text evidence="5">The sequence shown here is derived from an EMBL/GenBank/DDBJ whole genome shotgun (WGS) entry which is preliminary data.</text>
</comment>
<reference evidence="5 6" key="1">
    <citation type="journal article" date="2016" name="Genome Biol. Evol.">
        <title>Divergent and convergent evolution of fungal pathogenicity.</title>
        <authorList>
            <person name="Shang Y."/>
            <person name="Xiao G."/>
            <person name="Zheng P."/>
            <person name="Cen K."/>
            <person name="Zhan S."/>
            <person name="Wang C."/>
        </authorList>
    </citation>
    <scope>NUCLEOTIDE SEQUENCE [LARGE SCALE GENOMIC DNA]</scope>
    <source>
        <strain evidence="5 6">RCEF 2490</strain>
    </source>
</reference>
<sequence>MQHLLLKTGYQNPAIFAAEYSLVPDEVHPTQINQVVLGYKHVLEKVKDPSKLCVAGDSAGATLCLSLLLELGKRTGSHERNGATILAVPRFAVLISPWATLISNIHYPSRVDYLAREQLWEYAKAYAGPRIQDAAASPGLCRDDELWRAVSPQRGYFVVYGEEETLAPDAEAFIRCQRRHKVQVDGMEFKGGIHAWPVASLMLSGARDRRLQGLEAIVRQIRTKLGNDVDAKERVDS</sequence>
<evidence type="ECO:0000256" key="3">
    <source>
        <dbReference type="PROSITE-ProRule" id="PRU10038"/>
    </source>
</evidence>
<protein>
    <submittedName>
        <fullName evidence="5">Alpha/beta hydrolase fold-3</fullName>
    </submittedName>
</protein>
<evidence type="ECO:0000259" key="4">
    <source>
        <dbReference type="Pfam" id="PF07859"/>
    </source>
</evidence>
<dbReference type="GO" id="GO:0016787">
    <property type="term" value="F:hydrolase activity"/>
    <property type="evidence" value="ECO:0007669"/>
    <property type="project" value="UniProtKB-KW"/>
</dbReference>
<dbReference type="AlphaFoldDB" id="A0A167X722"/>
<name>A0A167X722_9HYPO</name>
<comment type="similarity">
    <text evidence="1">Belongs to the 'GDXG' lipolytic enzyme family.</text>
</comment>
<evidence type="ECO:0000313" key="5">
    <source>
        <dbReference type="EMBL" id="KZZ89709.1"/>
    </source>
</evidence>
<dbReference type="InterPro" id="IPR033140">
    <property type="entry name" value="Lipase_GDXG_put_SER_AS"/>
</dbReference>
<feature type="active site" evidence="3">
    <location>
        <position position="58"/>
    </location>
</feature>
<evidence type="ECO:0000256" key="2">
    <source>
        <dbReference type="ARBA" id="ARBA00022801"/>
    </source>
</evidence>
<dbReference type="Gene3D" id="3.40.50.1820">
    <property type="entry name" value="alpha/beta hydrolase"/>
    <property type="match status" value="1"/>
</dbReference>
<dbReference type="STRING" id="1081109.A0A167X722"/>
<accession>A0A167X722</accession>
<gene>
    <name evidence="5" type="ORF">AAL_07602</name>
</gene>
<dbReference type="EMBL" id="AZGY01000024">
    <property type="protein sequence ID" value="KZZ89709.1"/>
    <property type="molecule type" value="Genomic_DNA"/>
</dbReference>
<keyword evidence="2 5" id="KW-0378">Hydrolase</keyword>
<evidence type="ECO:0000313" key="6">
    <source>
        <dbReference type="Proteomes" id="UP000078544"/>
    </source>
</evidence>
<dbReference type="Pfam" id="PF07859">
    <property type="entry name" value="Abhydrolase_3"/>
    <property type="match status" value="1"/>
</dbReference>
<feature type="domain" description="Alpha/beta hydrolase fold-3" evidence="4">
    <location>
        <begin position="15"/>
        <end position="196"/>
    </location>
</feature>
<dbReference type="SUPFAM" id="SSF53474">
    <property type="entry name" value="alpha/beta-Hydrolases"/>
    <property type="match status" value="1"/>
</dbReference>
<dbReference type="OrthoDB" id="408631at2759"/>
<keyword evidence="6" id="KW-1185">Reference proteome</keyword>
<dbReference type="Proteomes" id="UP000078544">
    <property type="component" value="Unassembled WGS sequence"/>
</dbReference>
<dbReference type="InterPro" id="IPR029058">
    <property type="entry name" value="AB_hydrolase_fold"/>
</dbReference>
<dbReference type="InterPro" id="IPR013094">
    <property type="entry name" value="AB_hydrolase_3"/>
</dbReference>
<evidence type="ECO:0000256" key="1">
    <source>
        <dbReference type="ARBA" id="ARBA00010515"/>
    </source>
</evidence>
<dbReference type="PROSITE" id="PS01174">
    <property type="entry name" value="LIPASE_GDXG_SER"/>
    <property type="match status" value="1"/>
</dbReference>
<dbReference type="PANTHER" id="PTHR48081:SF2">
    <property type="entry name" value="ALPHA_BETA-HYDROLASE"/>
    <property type="match status" value="1"/>
</dbReference>